<dbReference type="Proteomes" id="UP001178507">
    <property type="component" value="Unassembled WGS sequence"/>
</dbReference>
<name>A0AA36HS64_9DINO</name>
<feature type="compositionally biased region" description="Polar residues" evidence="1">
    <location>
        <begin position="35"/>
        <end position="53"/>
    </location>
</feature>
<dbReference type="AlphaFoldDB" id="A0AA36HS64"/>
<evidence type="ECO:0000256" key="1">
    <source>
        <dbReference type="SAM" id="MobiDB-lite"/>
    </source>
</evidence>
<comment type="caution">
    <text evidence="2">The sequence shown here is derived from an EMBL/GenBank/DDBJ whole genome shotgun (WGS) entry which is preliminary data.</text>
</comment>
<evidence type="ECO:0000313" key="3">
    <source>
        <dbReference type="Proteomes" id="UP001178507"/>
    </source>
</evidence>
<reference evidence="2" key="1">
    <citation type="submission" date="2023-08" db="EMBL/GenBank/DDBJ databases">
        <authorList>
            <person name="Chen Y."/>
            <person name="Shah S."/>
            <person name="Dougan E. K."/>
            <person name="Thang M."/>
            <person name="Chan C."/>
        </authorList>
    </citation>
    <scope>NUCLEOTIDE SEQUENCE</scope>
</reference>
<keyword evidence="3" id="KW-1185">Reference proteome</keyword>
<feature type="compositionally biased region" description="Acidic residues" evidence="1">
    <location>
        <begin position="70"/>
        <end position="80"/>
    </location>
</feature>
<organism evidence="2 3">
    <name type="scientific">Effrenium voratum</name>
    <dbReference type="NCBI Taxonomy" id="2562239"/>
    <lineage>
        <taxon>Eukaryota</taxon>
        <taxon>Sar</taxon>
        <taxon>Alveolata</taxon>
        <taxon>Dinophyceae</taxon>
        <taxon>Suessiales</taxon>
        <taxon>Symbiodiniaceae</taxon>
        <taxon>Effrenium</taxon>
    </lineage>
</organism>
<evidence type="ECO:0000313" key="2">
    <source>
        <dbReference type="EMBL" id="CAJ1374307.1"/>
    </source>
</evidence>
<dbReference type="EMBL" id="CAUJNA010000243">
    <property type="protein sequence ID" value="CAJ1374307.1"/>
    <property type="molecule type" value="Genomic_DNA"/>
</dbReference>
<feature type="compositionally biased region" description="Basic and acidic residues" evidence="1">
    <location>
        <begin position="10"/>
        <end position="20"/>
    </location>
</feature>
<protein>
    <submittedName>
        <fullName evidence="2">Uncharacterized protein</fullName>
    </submittedName>
</protein>
<feature type="compositionally biased region" description="Basic and acidic residues" evidence="1">
    <location>
        <begin position="91"/>
        <end position="102"/>
    </location>
</feature>
<accession>A0AA36HS64</accession>
<proteinExistence type="predicted"/>
<feature type="region of interest" description="Disordered" evidence="1">
    <location>
        <begin position="1"/>
        <end position="111"/>
    </location>
</feature>
<sequence>MAELNLAKQRTADRVAREKVMATVQTTKRQDSSKETAGSGSVPSIQRQPTNGTLEGGESVMSSHLSLNKDEEEEEEDDLQQVDVSSSSEEEVYKHLGSDVRVRPSQKLANC</sequence>
<gene>
    <name evidence="2" type="ORF">EVOR1521_LOCUS3887</name>
</gene>